<keyword evidence="1" id="KW-1185">Reference proteome</keyword>
<dbReference type="KEGG" id="cvn:111137554"/>
<organism evidence="1 2">
    <name type="scientific">Crassostrea virginica</name>
    <name type="common">Eastern oyster</name>
    <dbReference type="NCBI Taxonomy" id="6565"/>
    <lineage>
        <taxon>Eukaryota</taxon>
        <taxon>Metazoa</taxon>
        <taxon>Spiralia</taxon>
        <taxon>Lophotrochozoa</taxon>
        <taxon>Mollusca</taxon>
        <taxon>Bivalvia</taxon>
        <taxon>Autobranchia</taxon>
        <taxon>Pteriomorphia</taxon>
        <taxon>Ostreida</taxon>
        <taxon>Ostreoidea</taxon>
        <taxon>Ostreidae</taxon>
        <taxon>Crassostrea</taxon>
    </lineage>
</organism>
<sequence>MIYFWPDKEIEGFKTGVACWNGVYSFPRKLEKRSAFMRWENPCFRSAPEPSSEPLPSMKISIADALRALSVKSTLQREAAIVLKSRYIPELGSRLTNSFLIQYLQTANMEGLNLVEESESVLSCNSNISTILLSDYRLLSTMAVFLEKVIEDEMYFEHGELYDVMETVQDKLYDLLCDLHTTIYTVVNGSIESHVGRDAMNEELRSLSEVRANRFYRDYTIINKNIQFLDHLSEKYQKLSTTQ</sequence>
<evidence type="ECO:0000313" key="2">
    <source>
        <dbReference type="RefSeq" id="XP_022344754.1"/>
    </source>
</evidence>
<evidence type="ECO:0000313" key="1">
    <source>
        <dbReference type="Proteomes" id="UP000694844"/>
    </source>
</evidence>
<dbReference type="OrthoDB" id="6126621at2759"/>
<dbReference type="Proteomes" id="UP000694844">
    <property type="component" value="Chromosome 5"/>
</dbReference>
<gene>
    <name evidence="2" type="primary">LOC111137554</name>
</gene>
<dbReference type="GeneID" id="111137554"/>
<name>A0A8B8EXN2_CRAVI</name>
<protein>
    <submittedName>
        <fullName evidence="2">Uncharacterized protein LOC111137554 isoform X1</fullName>
    </submittedName>
</protein>
<accession>A0A8B8EXN2</accession>
<dbReference type="AlphaFoldDB" id="A0A8B8EXN2"/>
<reference evidence="2" key="1">
    <citation type="submission" date="2025-08" db="UniProtKB">
        <authorList>
            <consortium name="RefSeq"/>
        </authorList>
    </citation>
    <scope>IDENTIFICATION</scope>
    <source>
        <tissue evidence="2">Whole sample</tissue>
    </source>
</reference>
<proteinExistence type="predicted"/>
<dbReference type="RefSeq" id="XP_022344754.1">
    <property type="nucleotide sequence ID" value="XM_022489046.1"/>
</dbReference>